<dbReference type="SUPFAM" id="SSF54060">
    <property type="entry name" value="His-Me finger endonucleases"/>
    <property type="match status" value="1"/>
</dbReference>
<proteinExistence type="predicted"/>
<feature type="coiled-coil region" evidence="1">
    <location>
        <begin position="208"/>
        <end position="235"/>
    </location>
</feature>
<keyword evidence="1" id="KW-0175">Coiled coil</keyword>
<sequence length="278" mass="33071">MKKYYKKNRIEIDGKIALIYPNGEKDRGNPFIFDVEDVNLLKYFTIHADHNGGYPVTTTYDSESKKTITVRIHRLITGSLCNEYHVDHINGNVKDNRKCNLRICYPDDAPNQANRTQDWVNHEMVNVRKTDDDYFQMTLSNGIYENVKILYKTYKHLLKDYYFLYDIGLDEGIPIILKSHYNHYKKLLEQTEHKTDEYFTYLNSLQYIKEKVEQKKQNEQKIEQIRQEFEAEGKELTSGIYETKEGGIFFLFTDPRKSKDIIAENEGFIFKYIDNYQN</sequence>
<dbReference type="AlphaFoldDB" id="A0A179SUM7"/>
<keyword evidence="3" id="KW-1185">Reference proteome</keyword>
<name>A0A179SUM7_9BACI</name>
<gene>
    <name evidence="2" type="ORF">A6K24_06175</name>
</gene>
<dbReference type="RefSeq" id="WP_066334927.1">
    <property type="nucleotide sequence ID" value="NZ_LWSG01000023.1"/>
</dbReference>
<evidence type="ECO:0000313" key="2">
    <source>
        <dbReference type="EMBL" id="OAS85094.1"/>
    </source>
</evidence>
<reference evidence="3" key="1">
    <citation type="submission" date="2016-04" db="EMBL/GenBank/DDBJ databases">
        <authorList>
            <person name="Lyu Z."/>
            <person name="Lyu W."/>
        </authorList>
    </citation>
    <scope>NUCLEOTIDE SEQUENCE [LARGE SCALE GENOMIC DNA]</scope>
    <source>
        <strain evidence="3">C44</strain>
    </source>
</reference>
<accession>A0A179SUM7</accession>
<evidence type="ECO:0000313" key="3">
    <source>
        <dbReference type="Proteomes" id="UP000078534"/>
    </source>
</evidence>
<organism evidence="2 3">
    <name type="scientific">Metabacillus litoralis</name>
    <dbReference type="NCBI Taxonomy" id="152268"/>
    <lineage>
        <taxon>Bacteria</taxon>
        <taxon>Bacillati</taxon>
        <taxon>Bacillota</taxon>
        <taxon>Bacilli</taxon>
        <taxon>Bacillales</taxon>
        <taxon>Bacillaceae</taxon>
        <taxon>Metabacillus</taxon>
    </lineage>
</organism>
<evidence type="ECO:0008006" key="4">
    <source>
        <dbReference type="Google" id="ProtNLM"/>
    </source>
</evidence>
<dbReference type="Gene3D" id="3.90.75.20">
    <property type="match status" value="1"/>
</dbReference>
<dbReference type="InterPro" id="IPR044925">
    <property type="entry name" value="His-Me_finger_sf"/>
</dbReference>
<evidence type="ECO:0000256" key="1">
    <source>
        <dbReference type="SAM" id="Coils"/>
    </source>
</evidence>
<dbReference type="OrthoDB" id="8974199at2"/>
<dbReference type="Proteomes" id="UP000078534">
    <property type="component" value="Unassembled WGS sequence"/>
</dbReference>
<comment type="caution">
    <text evidence="2">The sequence shown here is derived from an EMBL/GenBank/DDBJ whole genome shotgun (WGS) entry which is preliminary data.</text>
</comment>
<protein>
    <recommendedName>
        <fullName evidence="4">HNH nuclease domain-containing protein</fullName>
    </recommendedName>
</protein>
<dbReference type="EMBL" id="LWSG01000023">
    <property type="protein sequence ID" value="OAS85094.1"/>
    <property type="molecule type" value="Genomic_DNA"/>
</dbReference>